<dbReference type="InterPro" id="IPR029058">
    <property type="entry name" value="AB_hydrolase_fold"/>
</dbReference>
<evidence type="ECO:0000259" key="2">
    <source>
        <dbReference type="Pfam" id="PF00135"/>
    </source>
</evidence>
<keyword evidence="1" id="KW-0732">Signal</keyword>
<feature type="domain" description="Carboxylesterase type B" evidence="2">
    <location>
        <begin position="31"/>
        <end position="497"/>
    </location>
</feature>
<evidence type="ECO:0000256" key="1">
    <source>
        <dbReference type="SAM" id="SignalP"/>
    </source>
</evidence>
<name>A0A3E1NTN6_9BACT</name>
<proteinExistence type="predicted"/>
<evidence type="ECO:0000313" key="3">
    <source>
        <dbReference type="EMBL" id="RFM31309.1"/>
    </source>
</evidence>
<dbReference type="PANTHER" id="PTHR11559">
    <property type="entry name" value="CARBOXYLESTERASE"/>
    <property type="match status" value="1"/>
</dbReference>
<evidence type="ECO:0000313" key="4">
    <source>
        <dbReference type="Proteomes" id="UP000261174"/>
    </source>
</evidence>
<gene>
    <name evidence="3" type="ORF">DXN04_29735</name>
</gene>
<dbReference type="AlphaFoldDB" id="A0A3E1NTN6"/>
<dbReference type="PROSITE" id="PS00941">
    <property type="entry name" value="CARBOXYLESTERASE_B_2"/>
    <property type="match status" value="1"/>
</dbReference>
<dbReference type="InterPro" id="IPR050309">
    <property type="entry name" value="Type-B_Carboxylest/Lipase"/>
</dbReference>
<dbReference type="Pfam" id="PF00135">
    <property type="entry name" value="COesterase"/>
    <property type="match status" value="1"/>
</dbReference>
<accession>A0A3E1NTN6</accession>
<dbReference type="InterPro" id="IPR019819">
    <property type="entry name" value="Carboxylesterase_B_CS"/>
</dbReference>
<protein>
    <submittedName>
        <fullName evidence="3">Carboxylesterase family protein</fullName>
    </submittedName>
</protein>
<dbReference type="OrthoDB" id="9775851at2"/>
<sequence length="521" mass="57007">MKTFLYSLLLILPPSAISTHSNLSHVLQSDPPLVQTTAGLISGMTNASGDVHIFKGIPFAAAPVGNLRWKEPQAVTPWKGIRKCDKFGPNAMQNRPIPSGAYGPEILIPEDVKISEDCLYLNVWTPARQTGEKRPVIVVIHGGAFSGGSGAVPVLDGEETAKKGIVVVTINYRLGIFGFLAHPALSKESPHHVSGNYGILDQIAAMNWIKQNIAAFGGDPENITANGGSAGSCSVLIMIASPLGKGLFKRAISESGPMFAPDQCLTLQQAEEEGMTTMSKNNADDLLAMRAIPAEVLLKDTHFRSPIVDGYVLQNQILDIFTKGQQNDVDLLIGYNTGDAFITNELLTAAAFKAEAQKNYGAKTDAFLQHYPAHTDEEAAQSQLYISRDKTFALGNYTWAKYQVSHTKCKVWFYYFSHAVPGNPNYGAFHGAQGAYALHNLDKWDKPFTDWDRTLSNKMNDYWITFAATGNPNGKGRPYWPAFTIKETKVLQFGDQISTIPLPAIPTFEFFTIHNDTPDNH</sequence>
<keyword evidence="4" id="KW-1185">Reference proteome</keyword>
<dbReference type="RefSeq" id="WP_116857056.1">
    <property type="nucleotide sequence ID" value="NZ_QTJV01000015.1"/>
</dbReference>
<feature type="chain" id="PRO_5017647472" evidence="1">
    <location>
        <begin position="19"/>
        <end position="521"/>
    </location>
</feature>
<dbReference type="EMBL" id="QTJV01000015">
    <property type="protein sequence ID" value="RFM31309.1"/>
    <property type="molecule type" value="Genomic_DNA"/>
</dbReference>
<dbReference type="SUPFAM" id="SSF53474">
    <property type="entry name" value="alpha/beta-Hydrolases"/>
    <property type="match status" value="1"/>
</dbReference>
<dbReference type="Gene3D" id="3.40.50.1820">
    <property type="entry name" value="alpha/beta hydrolase"/>
    <property type="match status" value="1"/>
</dbReference>
<feature type="signal peptide" evidence="1">
    <location>
        <begin position="1"/>
        <end position="18"/>
    </location>
</feature>
<comment type="caution">
    <text evidence="3">The sequence shown here is derived from an EMBL/GenBank/DDBJ whole genome shotgun (WGS) entry which is preliminary data.</text>
</comment>
<dbReference type="InterPro" id="IPR002018">
    <property type="entry name" value="CarbesteraseB"/>
</dbReference>
<organism evidence="3 4">
    <name type="scientific">Chitinophaga silvisoli</name>
    <dbReference type="NCBI Taxonomy" id="2291814"/>
    <lineage>
        <taxon>Bacteria</taxon>
        <taxon>Pseudomonadati</taxon>
        <taxon>Bacteroidota</taxon>
        <taxon>Chitinophagia</taxon>
        <taxon>Chitinophagales</taxon>
        <taxon>Chitinophagaceae</taxon>
        <taxon>Chitinophaga</taxon>
    </lineage>
</organism>
<reference evidence="3 4" key="1">
    <citation type="submission" date="2018-08" db="EMBL/GenBank/DDBJ databases">
        <title>Chitinophaga sp. K20C18050901, a novel bacterium isolated from forest soil.</title>
        <authorList>
            <person name="Wang C."/>
        </authorList>
    </citation>
    <scope>NUCLEOTIDE SEQUENCE [LARGE SCALE GENOMIC DNA]</scope>
    <source>
        <strain evidence="3 4">K20C18050901</strain>
    </source>
</reference>
<dbReference type="Proteomes" id="UP000261174">
    <property type="component" value="Unassembled WGS sequence"/>
</dbReference>